<evidence type="ECO:0000313" key="1">
    <source>
        <dbReference type="EMBL" id="QHT30065.1"/>
    </source>
</evidence>
<protein>
    <submittedName>
        <fullName evidence="1">Uncharacterized protein</fullName>
    </submittedName>
</protein>
<dbReference type="EMBL" id="MN738889">
    <property type="protein sequence ID" value="QHT30065.1"/>
    <property type="molecule type" value="Genomic_DNA"/>
</dbReference>
<dbReference type="AlphaFoldDB" id="A0A6C0ERZ2"/>
<sequence>MQSTINFALSNAFSKLNLSSTLTDRTIAYLWREPETPPVFNLEKLNRQQVQRLDELTGKPDETKQLQKQFLTYVNEMSSTNFKQKSLLEHMQNWIAPEDEDEDVVDVSFHLREYAVTVKTHRVYELRNGVHVYVGQLGMNEFRDMIMPEIED</sequence>
<proteinExistence type="predicted"/>
<name>A0A6C0ERZ2_9ZZZZ</name>
<accession>A0A6C0ERZ2</accession>
<organism evidence="1">
    <name type="scientific">viral metagenome</name>
    <dbReference type="NCBI Taxonomy" id="1070528"/>
    <lineage>
        <taxon>unclassified sequences</taxon>
        <taxon>metagenomes</taxon>
        <taxon>organismal metagenomes</taxon>
    </lineage>
</organism>
<reference evidence="1" key="1">
    <citation type="journal article" date="2020" name="Nature">
        <title>Giant virus diversity and host interactions through global metagenomics.</title>
        <authorList>
            <person name="Schulz F."/>
            <person name="Roux S."/>
            <person name="Paez-Espino D."/>
            <person name="Jungbluth S."/>
            <person name="Walsh D.A."/>
            <person name="Denef V.J."/>
            <person name="McMahon K.D."/>
            <person name="Konstantinidis K.T."/>
            <person name="Eloe-Fadrosh E.A."/>
            <person name="Kyrpides N.C."/>
            <person name="Woyke T."/>
        </authorList>
    </citation>
    <scope>NUCLEOTIDE SEQUENCE</scope>
    <source>
        <strain evidence="1">GVMAG-M-3300009068-25</strain>
    </source>
</reference>